<keyword evidence="3" id="KW-1185">Reference proteome</keyword>
<keyword evidence="2" id="KW-0812">Transmembrane</keyword>
<keyword evidence="2" id="KW-0472">Membrane</keyword>
<protein>
    <submittedName>
        <fullName evidence="4">Uncharacterized protein LOC121395150</fullName>
    </submittedName>
</protein>
<evidence type="ECO:0000313" key="3">
    <source>
        <dbReference type="Proteomes" id="UP000186698"/>
    </source>
</evidence>
<dbReference type="RefSeq" id="XP_041423745.1">
    <property type="nucleotide sequence ID" value="XM_041567811.1"/>
</dbReference>
<accession>A0A8J1L586</accession>
<gene>
    <name evidence="4" type="primary">LOC121395150</name>
</gene>
<dbReference type="AlphaFoldDB" id="A0A8J1L586"/>
<sequence length="371" mass="42180">MTHICFAAGFASDVVDTFVKIKKTGQRDDDDDEDYKEADEQSSEAEQPEEIEIGKLDTGIVKNEVLYIAVISILGVVAGLIAIGWILHCIFARKKKAYDEEKPPPPDFIQKHKDYWDTVMHWAKKAPIHHLKMAKVKNGIPVNEPKISEIPEEKKTKASETKISLEIPQEKKEITAGEPKIFPKTKTKKISRKLQDRKKKKERIKSDKVLSKELKKVELQEVPQSSVEIQTKLPTIDQTTDKKELQQTLIMDQVSPVKESTPQIIKKVPEFGGKPEKVLEFKGKPERALETSSKKLKEYTWKETIIPKEICKVQVQSVPAEPIFKNERIRCYMWNEDLPSGVQQPDATLRPIFPGKVTPIAIKDANANLQG</sequence>
<dbReference type="GeneID" id="121395150"/>
<feature type="compositionally biased region" description="Acidic residues" evidence="1">
    <location>
        <begin position="28"/>
        <end position="49"/>
    </location>
</feature>
<feature type="region of interest" description="Disordered" evidence="1">
    <location>
        <begin position="25"/>
        <end position="49"/>
    </location>
</feature>
<keyword evidence="2" id="KW-1133">Transmembrane helix</keyword>
<name>A0A8J1L586_XENLA</name>
<evidence type="ECO:0000256" key="2">
    <source>
        <dbReference type="SAM" id="Phobius"/>
    </source>
</evidence>
<feature type="transmembrane region" description="Helical" evidence="2">
    <location>
        <begin position="65"/>
        <end position="87"/>
    </location>
</feature>
<evidence type="ECO:0000256" key="1">
    <source>
        <dbReference type="SAM" id="MobiDB-lite"/>
    </source>
</evidence>
<dbReference type="KEGG" id="xla:121395150"/>
<dbReference type="Proteomes" id="UP000186698">
    <property type="component" value="Chromosome 6S"/>
</dbReference>
<proteinExistence type="predicted"/>
<reference evidence="4" key="1">
    <citation type="submission" date="2025-08" db="UniProtKB">
        <authorList>
            <consortium name="RefSeq"/>
        </authorList>
    </citation>
    <scope>IDENTIFICATION</scope>
    <source>
        <strain evidence="4">J_2021</strain>
        <tissue evidence="4">Erythrocytes</tissue>
    </source>
</reference>
<evidence type="ECO:0000313" key="4">
    <source>
        <dbReference type="RefSeq" id="XP_041423745.1"/>
    </source>
</evidence>
<organism evidence="3 4">
    <name type="scientific">Xenopus laevis</name>
    <name type="common">African clawed frog</name>
    <dbReference type="NCBI Taxonomy" id="8355"/>
    <lineage>
        <taxon>Eukaryota</taxon>
        <taxon>Metazoa</taxon>
        <taxon>Chordata</taxon>
        <taxon>Craniata</taxon>
        <taxon>Vertebrata</taxon>
        <taxon>Euteleostomi</taxon>
        <taxon>Amphibia</taxon>
        <taxon>Batrachia</taxon>
        <taxon>Anura</taxon>
        <taxon>Pipoidea</taxon>
        <taxon>Pipidae</taxon>
        <taxon>Xenopodinae</taxon>
        <taxon>Xenopus</taxon>
        <taxon>Xenopus</taxon>
    </lineage>
</organism>